<dbReference type="InterPro" id="IPR011009">
    <property type="entry name" value="Kinase-like_dom_sf"/>
</dbReference>
<feature type="compositionally biased region" description="Basic residues" evidence="1">
    <location>
        <begin position="10"/>
        <end position="20"/>
    </location>
</feature>
<dbReference type="Proteomes" id="UP000292686">
    <property type="component" value="Unassembled WGS sequence"/>
</dbReference>
<feature type="compositionally biased region" description="Basic residues" evidence="1">
    <location>
        <begin position="63"/>
        <end position="75"/>
    </location>
</feature>
<dbReference type="InterPro" id="IPR006748">
    <property type="entry name" value="NH2Glyco/OHUrea_AB-resist_kin"/>
</dbReference>
<dbReference type="OrthoDB" id="3638028at2"/>
<dbReference type="AlphaFoldDB" id="A0A4Q2M8F2"/>
<evidence type="ECO:0000256" key="1">
    <source>
        <dbReference type="SAM" id="MobiDB-lite"/>
    </source>
</evidence>
<feature type="compositionally biased region" description="Basic and acidic residues" evidence="1">
    <location>
        <begin position="111"/>
        <end position="123"/>
    </location>
</feature>
<protein>
    <recommendedName>
        <fullName evidence="4">Aminoglycoside/hydroxyurea antibiotic resistance kinase</fullName>
    </recommendedName>
</protein>
<accession>A0A4Q2M8F2</accession>
<gene>
    <name evidence="2" type="ORF">ESP50_15890</name>
</gene>
<organism evidence="2 3">
    <name type="scientific">Agromyces atrinae</name>
    <dbReference type="NCBI Taxonomy" id="592376"/>
    <lineage>
        <taxon>Bacteria</taxon>
        <taxon>Bacillati</taxon>
        <taxon>Actinomycetota</taxon>
        <taxon>Actinomycetes</taxon>
        <taxon>Micrococcales</taxon>
        <taxon>Microbacteriaceae</taxon>
        <taxon>Agromyces</taxon>
    </lineage>
</organism>
<evidence type="ECO:0000313" key="2">
    <source>
        <dbReference type="EMBL" id="RXZ85410.1"/>
    </source>
</evidence>
<feature type="compositionally biased region" description="Basic residues" evidence="1">
    <location>
        <begin position="39"/>
        <end position="49"/>
    </location>
</feature>
<reference evidence="2 3" key="1">
    <citation type="submission" date="2019-01" db="EMBL/GenBank/DDBJ databases">
        <title>Agromyces.</title>
        <authorList>
            <person name="Li J."/>
        </authorList>
    </citation>
    <scope>NUCLEOTIDE SEQUENCE [LARGE SCALE GENOMIC DNA]</scope>
    <source>
        <strain evidence="2 3">DSM 23870</strain>
    </source>
</reference>
<keyword evidence="3" id="KW-1185">Reference proteome</keyword>
<feature type="compositionally biased region" description="Basic and acidic residues" evidence="1">
    <location>
        <begin position="95"/>
        <end position="104"/>
    </location>
</feature>
<evidence type="ECO:0000313" key="3">
    <source>
        <dbReference type="Proteomes" id="UP000292686"/>
    </source>
</evidence>
<dbReference type="SUPFAM" id="SSF56112">
    <property type="entry name" value="Protein kinase-like (PK-like)"/>
    <property type="match status" value="1"/>
</dbReference>
<dbReference type="Pfam" id="PF04655">
    <property type="entry name" value="APH_6_hur"/>
    <property type="match status" value="1"/>
</dbReference>
<feature type="compositionally biased region" description="Basic and acidic residues" evidence="1">
    <location>
        <begin position="21"/>
        <end position="38"/>
    </location>
</feature>
<evidence type="ECO:0008006" key="4">
    <source>
        <dbReference type="Google" id="ProtNLM"/>
    </source>
</evidence>
<feature type="region of interest" description="Disordered" evidence="1">
    <location>
        <begin position="1"/>
        <end position="129"/>
    </location>
</feature>
<dbReference type="EMBL" id="SDPM01000010">
    <property type="protein sequence ID" value="RXZ85410.1"/>
    <property type="molecule type" value="Genomic_DNA"/>
</dbReference>
<proteinExistence type="predicted"/>
<sequence length="421" mass="46217">MGHDPDRPLGPRRRARGAHSRAHDPVDRLVPPHDDLGRCRRSHRTRLLRAHPALPRVGDRPHPARRGLPRPHPRHLAPALRRERRRAGAAAHARRVLEALGDGRGRRRTRGSRDRRDGTDHARAVAPRSFGPSLLVREEAVRGSLEHAVTLPDDDRDALARVQRRWGLDVDGDAFRTASSILAPVNADGVLAMLKIALVSEERRGSELMTWLAGRGTARVLRAEGEAILLERAVGRDSLSAMTRRGADDRAILLAVASVAPVHAAEPVGAPVVPLSMWFRALLGGADDLGTFHRLGRDTAAELLADTREPHLQHVLHGDLHHSNVLDFGERGWRLIDPKGLLGERAFDFANLLCNPTPVEALPLVERRLRLIAAAASLDETRLTRWAVAWCALSSCWDRQDGSDERAIEVEAIGAAAASLL</sequence>
<dbReference type="GO" id="GO:0019748">
    <property type="term" value="P:secondary metabolic process"/>
    <property type="evidence" value="ECO:0007669"/>
    <property type="project" value="InterPro"/>
</dbReference>
<comment type="caution">
    <text evidence="2">The sequence shown here is derived from an EMBL/GenBank/DDBJ whole genome shotgun (WGS) entry which is preliminary data.</text>
</comment>
<dbReference type="GO" id="GO:0016773">
    <property type="term" value="F:phosphotransferase activity, alcohol group as acceptor"/>
    <property type="evidence" value="ECO:0007669"/>
    <property type="project" value="InterPro"/>
</dbReference>
<name>A0A4Q2M8F2_9MICO</name>